<dbReference type="EMBL" id="UINC01230722">
    <property type="protein sequence ID" value="SVE62970.1"/>
    <property type="molecule type" value="Genomic_DNA"/>
</dbReference>
<dbReference type="AlphaFoldDB" id="A0A383F361"/>
<sequence>MKHLTRRAFIKTSGGTVLAFPTIVSAQATKRVRVAAVGCGGKGWVDLNGAARHADLVAYCDVNVSANRKGGYTLVKEKWPKAKGYSDWREMFEKEAQNFDAVTVSTPDHMHAPVTMTALQMGKGTYTQKPMTRTIHEARAITEAAAKAGVPTQMGNQHHSGLGYRTVFDIVRSGTI</sequence>
<dbReference type="InterPro" id="IPR050463">
    <property type="entry name" value="Gfo/Idh/MocA_oxidrdct_glycsds"/>
</dbReference>
<proteinExistence type="predicted"/>
<evidence type="ECO:0000313" key="2">
    <source>
        <dbReference type="EMBL" id="SVE62970.1"/>
    </source>
</evidence>
<dbReference type="PANTHER" id="PTHR43818">
    <property type="entry name" value="BCDNA.GH03377"/>
    <property type="match status" value="1"/>
</dbReference>
<dbReference type="Gene3D" id="3.40.50.720">
    <property type="entry name" value="NAD(P)-binding Rossmann-like Domain"/>
    <property type="match status" value="1"/>
</dbReference>
<dbReference type="InterPro" id="IPR000683">
    <property type="entry name" value="Gfo/Idh/MocA-like_OxRdtase_N"/>
</dbReference>
<dbReference type="GO" id="GO:0000166">
    <property type="term" value="F:nucleotide binding"/>
    <property type="evidence" value="ECO:0007669"/>
    <property type="project" value="InterPro"/>
</dbReference>
<dbReference type="SUPFAM" id="SSF51735">
    <property type="entry name" value="NAD(P)-binding Rossmann-fold domains"/>
    <property type="match status" value="1"/>
</dbReference>
<gene>
    <name evidence="2" type="ORF">METZ01_LOCUS515824</name>
</gene>
<feature type="domain" description="Gfo/Idh/MocA-like oxidoreductase N-terminal" evidence="1">
    <location>
        <begin position="33"/>
        <end position="155"/>
    </location>
</feature>
<accession>A0A383F361</accession>
<reference evidence="2" key="1">
    <citation type="submission" date="2018-05" db="EMBL/GenBank/DDBJ databases">
        <authorList>
            <person name="Lanie J.A."/>
            <person name="Ng W.-L."/>
            <person name="Kazmierczak K.M."/>
            <person name="Andrzejewski T.M."/>
            <person name="Davidsen T.M."/>
            <person name="Wayne K.J."/>
            <person name="Tettelin H."/>
            <person name="Glass J.I."/>
            <person name="Rusch D."/>
            <person name="Podicherti R."/>
            <person name="Tsui H.-C.T."/>
            <person name="Winkler M.E."/>
        </authorList>
    </citation>
    <scope>NUCLEOTIDE SEQUENCE</scope>
</reference>
<name>A0A383F361_9ZZZZ</name>
<dbReference type="PROSITE" id="PS51318">
    <property type="entry name" value="TAT"/>
    <property type="match status" value="1"/>
</dbReference>
<dbReference type="InterPro" id="IPR006311">
    <property type="entry name" value="TAT_signal"/>
</dbReference>
<feature type="non-terminal residue" evidence="2">
    <location>
        <position position="176"/>
    </location>
</feature>
<organism evidence="2">
    <name type="scientific">marine metagenome</name>
    <dbReference type="NCBI Taxonomy" id="408172"/>
    <lineage>
        <taxon>unclassified sequences</taxon>
        <taxon>metagenomes</taxon>
        <taxon>ecological metagenomes</taxon>
    </lineage>
</organism>
<protein>
    <recommendedName>
        <fullName evidence="1">Gfo/Idh/MocA-like oxidoreductase N-terminal domain-containing protein</fullName>
    </recommendedName>
</protein>
<evidence type="ECO:0000259" key="1">
    <source>
        <dbReference type="Pfam" id="PF01408"/>
    </source>
</evidence>
<dbReference type="PANTHER" id="PTHR43818:SF10">
    <property type="entry name" value="NADH-DEPENDENT DEHYDROGENASE-RELATED"/>
    <property type="match status" value="1"/>
</dbReference>
<dbReference type="InterPro" id="IPR036291">
    <property type="entry name" value="NAD(P)-bd_dom_sf"/>
</dbReference>
<dbReference type="Pfam" id="PF01408">
    <property type="entry name" value="GFO_IDH_MocA"/>
    <property type="match status" value="1"/>
</dbReference>